<dbReference type="AlphaFoldDB" id="A0A319DPY5"/>
<proteinExistence type="predicted"/>
<reference evidence="2 3" key="1">
    <citation type="submission" date="2018-02" db="EMBL/GenBank/DDBJ databases">
        <title>The genomes of Aspergillus section Nigri reveals drivers in fungal speciation.</title>
        <authorList>
            <consortium name="DOE Joint Genome Institute"/>
            <person name="Vesth T.C."/>
            <person name="Nybo J."/>
            <person name="Theobald S."/>
            <person name="Brandl J."/>
            <person name="Frisvad J.C."/>
            <person name="Nielsen K.F."/>
            <person name="Lyhne E.K."/>
            <person name="Kogle M.E."/>
            <person name="Kuo A."/>
            <person name="Riley R."/>
            <person name="Clum A."/>
            <person name="Nolan M."/>
            <person name="Lipzen A."/>
            <person name="Salamov A."/>
            <person name="Henrissat B."/>
            <person name="Wiebenga A."/>
            <person name="De vries R.P."/>
            <person name="Grigoriev I.V."/>
            <person name="Mortensen U.H."/>
            <person name="Andersen M.R."/>
            <person name="Baker S.E."/>
        </authorList>
    </citation>
    <scope>NUCLEOTIDE SEQUENCE [LARGE SCALE GENOMIC DNA]</scope>
    <source>
        <strain evidence="2 3">CBS 707.79</strain>
    </source>
</reference>
<organism evidence="2 3">
    <name type="scientific">Aspergillus ellipticus CBS 707.79</name>
    <dbReference type="NCBI Taxonomy" id="1448320"/>
    <lineage>
        <taxon>Eukaryota</taxon>
        <taxon>Fungi</taxon>
        <taxon>Dikarya</taxon>
        <taxon>Ascomycota</taxon>
        <taxon>Pezizomycotina</taxon>
        <taxon>Eurotiomycetes</taxon>
        <taxon>Eurotiomycetidae</taxon>
        <taxon>Eurotiales</taxon>
        <taxon>Aspergillaceae</taxon>
        <taxon>Aspergillus</taxon>
        <taxon>Aspergillus subgen. Circumdati</taxon>
    </lineage>
</organism>
<keyword evidence="3" id="KW-1185">Reference proteome</keyword>
<evidence type="ECO:0000313" key="2">
    <source>
        <dbReference type="EMBL" id="PYH99509.1"/>
    </source>
</evidence>
<sequence>MFWNAMTARQCPVTRLFIACSLFYRLTSSYFISLFYTSTPASWLARRTYRAESADKGSARTIDNSYQVEFRIAIITPGTATRHLRGTIRPYFSSLIHDQVVSQIVISRYLLDVVRRRPTRLGGPADIF</sequence>
<keyword evidence="1" id="KW-1133">Transmembrane helix</keyword>
<gene>
    <name evidence="2" type="ORF">BO71DRAFT_405294</name>
</gene>
<dbReference type="Proteomes" id="UP000247810">
    <property type="component" value="Unassembled WGS sequence"/>
</dbReference>
<name>A0A319DPY5_9EURO</name>
<protein>
    <submittedName>
        <fullName evidence="2">Uncharacterized protein</fullName>
    </submittedName>
</protein>
<evidence type="ECO:0000256" key="1">
    <source>
        <dbReference type="SAM" id="Phobius"/>
    </source>
</evidence>
<dbReference type="VEuPathDB" id="FungiDB:BO71DRAFT_405294"/>
<accession>A0A319DPY5</accession>
<evidence type="ECO:0000313" key="3">
    <source>
        <dbReference type="Proteomes" id="UP000247810"/>
    </source>
</evidence>
<keyword evidence="1" id="KW-0812">Transmembrane</keyword>
<dbReference type="EMBL" id="KZ825801">
    <property type="protein sequence ID" value="PYH99509.1"/>
    <property type="molecule type" value="Genomic_DNA"/>
</dbReference>
<feature type="transmembrane region" description="Helical" evidence="1">
    <location>
        <begin position="16"/>
        <end position="37"/>
    </location>
</feature>
<keyword evidence="1" id="KW-0472">Membrane</keyword>